<name>D2VQK2_NAEGR</name>
<reference evidence="5 6" key="1">
    <citation type="journal article" date="2010" name="Cell">
        <title>The genome of Naegleria gruberi illuminates early eukaryotic versatility.</title>
        <authorList>
            <person name="Fritz-Laylin L.K."/>
            <person name="Prochnik S.E."/>
            <person name="Ginger M.L."/>
            <person name="Dacks J.B."/>
            <person name="Carpenter M.L."/>
            <person name="Field M.C."/>
            <person name="Kuo A."/>
            <person name="Paredez A."/>
            <person name="Chapman J."/>
            <person name="Pham J."/>
            <person name="Shu S."/>
            <person name="Neupane R."/>
            <person name="Cipriano M."/>
            <person name="Mancuso J."/>
            <person name="Tu H."/>
            <person name="Salamov A."/>
            <person name="Lindquist E."/>
            <person name="Shapiro H."/>
            <person name="Lucas S."/>
            <person name="Grigoriev I.V."/>
            <person name="Cande W.Z."/>
            <person name="Fulton C."/>
            <person name="Rokhsar D.S."/>
            <person name="Dawson S.C."/>
        </authorList>
    </citation>
    <scope>NUCLEOTIDE SEQUENCE [LARGE SCALE GENOMIC DNA]</scope>
    <source>
        <strain evidence="5 6">NEG-M</strain>
    </source>
</reference>
<dbReference type="AlphaFoldDB" id="D2VQK2"/>
<dbReference type="RefSeq" id="XP_002673708.1">
    <property type="nucleotide sequence ID" value="XM_002673662.1"/>
</dbReference>
<sequence length="133" mass="15128">MQILTFSCHCGFMQCETAQSPESLQNLQVLDCNCSICKKKGFLHHIVSESNFVLKSPSSLSDLGCYTFQTHVAKHYFCPKCGICTFYKPRSNPDGWSVNMRCIVDECKVDYQVEKFDGENWEENAAAIKHLSE</sequence>
<keyword evidence="6" id="KW-1185">Reference proteome</keyword>
<keyword evidence="2" id="KW-0479">Metal-binding</keyword>
<dbReference type="PROSITE" id="PS51891">
    <property type="entry name" value="CENP_V_GFA"/>
    <property type="match status" value="1"/>
</dbReference>
<dbReference type="OMA" id="DCSLCRR"/>
<proteinExistence type="inferred from homology"/>
<dbReference type="STRING" id="5762.D2VQK2"/>
<dbReference type="InterPro" id="IPR006913">
    <property type="entry name" value="CENP-V/GFA"/>
</dbReference>
<comment type="similarity">
    <text evidence="1">Belongs to the Gfa family.</text>
</comment>
<dbReference type="Proteomes" id="UP000006671">
    <property type="component" value="Unassembled WGS sequence"/>
</dbReference>
<dbReference type="EMBL" id="GG738889">
    <property type="protein sequence ID" value="EFC40964.1"/>
    <property type="molecule type" value="Genomic_DNA"/>
</dbReference>
<dbReference type="Gene3D" id="2.170.150.70">
    <property type="match status" value="1"/>
</dbReference>
<feature type="domain" description="CENP-V/GFA" evidence="4">
    <location>
        <begin position="4"/>
        <end position="122"/>
    </location>
</feature>
<dbReference type="KEGG" id="ngr:NAEGRDRAFT_80881"/>
<dbReference type="VEuPathDB" id="AmoebaDB:NAEGRDRAFT_80881"/>
<evidence type="ECO:0000313" key="5">
    <source>
        <dbReference type="EMBL" id="EFC40964.1"/>
    </source>
</evidence>
<dbReference type="GO" id="GO:0046872">
    <property type="term" value="F:metal ion binding"/>
    <property type="evidence" value="ECO:0007669"/>
    <property type="project" value="UniProtKB-KW"/>
</dbReference>
<dbReference type="SUPFAM" id="SSF51316">
    <property type="entry name" value="Mss4-like"/>
    <property type="match status" value="1"/>
</dbReference>
<evidence type="ECO:0000256" key="1">
    <source>
        <dbReference type="ARBA" id="ARBA00005495"/>
    </source>
</evidence>
<dbReference type="GeneID" id="8855604"/>
<dbReference type="InterPro" id="IPR052355">
    <property type="entry name" value="CENP-V-like"/>
</dbReference>
<gene>
    <name evidence="5" type="ORF">NAEGRDRAFT_80881</name>
</gene>
<dbReference type="PANTHER" id="PTHR28620">
    <property type="entry name" value="CENTROMERE PROTEIN V"/>
    <property type="match status" value="1"/>
</dbReference>
<dbReference type="OrthoDB" id="2993351at2759"/>
<dbReference type="Pfam" id="PF04828">
    <property type="entry name" value="GFA"/>
    <property type="match status" value="1"/>
</dbReference>
<protein>
    <recommendedName>
        <fullName evidence="4">CENP-V/GFA domain-containing protein</fullName>
    </recommendedName>
</protein>
<evidence type="ECO:0000313" key="6">
    <source>
        <dbReference type="Proteomes" id="UP000006671"/>
    </source>
</evidence>
<evidence type="ECO:0000259" key="4">
    <source>
        <dbReference type="PROSITE" id="PS51891"/>
    </source>
</evidence>
<evidence type="ECO:0000256" key="3">
    <source>
        <dbReference type="ARBA" id="ARBA00022833"/>
    </source>
</evidence>
<dbReference type="GO" id="GO:0016846">
    <property type="term" value="F:carbon-sulfur lyase activity"/>
    <property type="evidence" value="ECO:0007669"/>
    <property type="project" value="InterPro"/>
</dbReference>
<keyword evidence="3" id="KW-0862">Zinc</keyword>
<dbReference type="eggNOG" id="KOG4192">
    <property type="taxonomic scope" value="Eukaryota"/>
</dbReference>
<dbReference type="InParanoid" id="D2VQK2"/>
<dbReference type="PANTHER" id="PTHR28620:SF1">
    <property type="entry name" value="CENP-V_GFA DOMAIN-CONTAINING PROTEIN"/>
    <property type="match status" value="1"/>
</dbReference>
<organism evidence="6">
    <name type="scientific">Naegleria gruberi</name>
    <name type="common">Amoeba</name>
    <dbReference type="NCBI Taxonomy" id="5762"/>
    <lineage>
        <taxon>Eukaryota</taxon>
        <taxon>Discoba</taxon>
        <taxon>Heterolobosea</taxon>
        <taxon>Tetramitia</taxon>
        <taxon>Eutetramitia</taxon>
        <taxon>Vahlkampfiidae</taxon>
        <taxon>Naegleria</taxon>
    </lineage>
</organism>
<evidence type="ECO:0000256" key="2">
    <source>
        <dbReference type="ARBA" id="ARBA00022723"/>
    </source>
</evidence>
<dbReference type="InterPro" id="IPR011057">
    <property type="entry name" value="Mss4-like_sf"/>
</dbReference>
<accession>D2VQK2</accession>